<reference evidence="10 11" key="1">
    <citation type="submission" date="2023-10" db="EMBL/GenBank/DDBJ databases">
        <title>Characteristics and mechanism of a salt-tolerant marine origin heterotrophic nitrifying- aerobic denitrifying bacteria Marinobacter xestospongiae HN1.</title>
        <authorList>
            <person name="Qi R."/>
        </authorList>
    </citation>
    <scope>NUCLEOTIDE SEQUENCE [LARGE SCALE GENOMIC DNA]</scope>
    <source>
        <strain evidence="10 11">HN1</strain>
    </source>
</reference>
<keyword evidence="4 8" id="KW-0472">Membrane</keyword>
<dbReference type="Pfam" id="PF00015">
    <property type="entry name" value="MCPsignal"/>
    <property type="match status" value="1"/>
</dbReference>
<evidence type="ECO:0000256" key="7">
    <source>
        <dbReference type="SAM" id="Coils"/>
    </source>
</evidence>
<feature type="transmembrane region" description="Helical" evidence="8">
    <location>
        <begin position="33"/>
        <end position="51"/>
    </location>
</feature>
<evidence type="ECO:0000256" key="6">
    <source>
        <dbReference type="PROSITE-ProRule" id="PRU00284"/>
    </source>
</evidence>
<keyword evidence="5 6" id="KW-0807">Transducer</keyword>
<keyword evidence="7" id="KW-0175">Coiled coil</keyword>
<dbReference type="Gene3D" id="1.10.287.950">
    <property type="entry name" value="Methyl-accepting chemotaxis protein"/>
    <property type="match status" value="1"/>
</dbReference>
<feature type="coiled-coil region" evidence="7">
    <location>
        <begin position="265"/>
        <end position="302"/>
    </location>
</feature>
<comment type="subcellular location">
    <subcellularLocation>
        <location evidence="1">Membrane</location>
    </subcellularLocation>
</comment>
<dbReference type="InterPro" id="IPR004089">
    <property type="entry name" value="MCPsignal_dom"/>
</dbReference>
<evidence type="ECO:0000313" key="10">
    <source>
        <dbReference type="EMBL" id="MDV2077916.1"/>
    </source>
</evidence>
<keyword evidence="11" id="KW-1185">Reference proteome</keyword>
<dbReference type="PANTHER" id="PTHR32089">
    <property type="entry name" value="METHYL-ACCEPTING CHEMOTAXIS PROTEIN MCPB"/>
    <property type="match status" value="1"/>
</dbReference>
<dbReference type="SUPFAM" id="SSF58104">
    <property type="entry name" value="Methyl-accepting chemotaxis protein (MCP) signaling domain"/>
    <property type="match status" value="1"/>
</dbReference>
<evidence type="ECO:0000259" key="9">
    <source>
        <dbReference type="PROSITE" id="PS50111"/>
    </source>
</evidence>
<evidence type="ECO:0000256" key="5">
    <source>
        <dbReference type="ARBA" id="ARBA00023224"/>
    </source>
</evidence>
<proteinExistence type="predicted"/>
<organism evidence="10 11">
    <name type="scientific">Marinobacter xestospongiae</name>
    <dbReference type="NCBI Taxonomy" id="994319"/>
    <lineage>
        <taxon>Bacteria</taxon>
        <taxon>Pseudomonadati</taxon>
        <taxon>Pseudomonadota</taxon>
        <taxon>Gammaproteobacteria</taxon>
        <taxon>Pseudomonadales</taxon>
        <taxon>Marinobacteraceae</taxon>
        <taxon>Marinobacter</taxon>
    </lineage>
</organism>
<sequence length="382" mass="41185">MPRVSEGPSYLTPLAAVVGTLTGLLMLWLTVDWLAVVVAAVVPAAMVWLIARQDHSVEDAAQVSAGERAAEYEVLQGIGGLAQDEFALHREQLQSLQGVLEDGVQLLRGAFDDIHRLLNEQKQAIGEILSGQDPSDQGISIDDFSSRTSEMLDFLIGNTVKISEDLTDLVTKVTSVDQQMPAVMKALEEIDQLAEQTNLLALNAAIEAARAGEHGRGFAVVADEVRSLSKRSAEFSNDIRKQLQGINEAVAHLSQHIGAIAAQDLDTLTESKAEAEASISNLQKLADRERMLTQNVNRIAEELVDASDRATRGLQFEDISTQTSDYLSQRLGLLNELAMALSRSDEPAQLAAALAEAQSGLSGFRKSPVSQQSMAAGEVELF</sequence>
<keyword evidence="2 8" id="KW-0812">Transmembrane</keyword>
<dbReference type="PROSITE" id="PS50111">
    <property type="entry name" value="CHEMOTAXIS_TRANSDUC_2"/>
    <property type="match status" value="1"/>
</dbReference>
<protein>
    <submittedName>
        <fullName evidence="10">Methyl-accepting chemotaxis protein</fullName>
    </submittedName>
</protein>
<dbReference type="Proteomes" id="UP001269819">
    <property type="component" value="Unassembled WGS sequence"/>
</dbReference>
<name>A0ABU3VW21_9GAMM</name>
<evidence type="ECO:0000256" key="8">
    <source>
        <dbReference type="SAM" id="Phobius"/>
    </source>
</evidence>
<evidence type="ECO:0000313" key="11">
    <source>
        <dbReference type="Proteomes" id="UP001269819"/>
    </source>
</evidence>
<accession>A0ABU3VW21</accession>
<keyword evidence="3 8" id="KW-1133">Transmembrane helix</keyword>
<evidence type="ECO:0000256" key="2">
    <source>
        <dbReference type="ARBA" id="ARBA00022692"/>
    </source>
</evidence>
<comment type="caution">
    <text evidence="10">The sequence shown here is derived from an EMBL/GenBank/DDBJ whole genome shotgun (WGS) entry which is preliminary data.</text>
</comment>
<evidence type="ECO:0000256" key="4">
    <source>
        <dbReference type="ARBA" id="ARBA00023136"/>
    </source>
</evidence>
<dbReference type="EMBL" id="JAWIIJ010000002">
    <property type="protein sequence ID" value="MDV2077916.1"/>
    <property type="molecule type" value="Genomic_DNA"/>
</dbReference>
<gene>
    <name evidence="10" type="ORF">RYS15_04445</name>
</gene>
<feature type="domain" description="Methyl-accepting transducer" evidence="9">
    <location>
        <begin position="162"/>
        <end position="318"/>
    </location>
</feature>
<evidence type="ECO:0000256" key="1">
    <source>
        <dbReference type="ARBA" id="ARBA00004370"/>
    </source>
</evidence>
<dbReference type="SMART" id="SM00283">
    <property type="entry name" value="MA"/>
    <property type="match status" value="1"/>
</dbReference>
<evidence type="ECO:0000256" key="3">
    <source>
        <dbReference type="ARBA" id="ARBA00022989"/>
    </source>
</evidence>
<dbReference type="PANTHER" id="PTHR32089:SF41">
    <property type="entry name" value="METHYL-ACCEPTING CHEMOTAXIS PROTEIN"/>
    <property type="match status" value="1"/>
</dbReference>
<feature type="transmembrane region" description="Helical" evidence="8">
    <location>
        <begin position="7"/>
        <end position="27"/>
    </location>
</feature>